<protein>
    <submittedName>
        <fullName evidence="3">Oidioi.mRNA.OKI2018_I69.XSR.g15924.t1.cds</fullName>
    </submittedName>
</protein>
<keyword evidence="2" id="KW-0812">Transmembrane</keyword>
<feature type="transmembrane region" description="Helical" evidence="2">
    <location>
        <begin position="98"/>
        <end position="124"/>
    </location>
</feature>
<dbReference type="Proteomes" id="UP001158576">
    <property type="component" value="Chromosome XSR"/>
</dbReference>
<keyword evidence="2" id="KW-0472">Membrane</keyword>
<gene>
    <name evidence="3" type="ORF">OKIOD_LOCUS7482</name>
</gene>
<proteinExistence type="predicted"/>
<feature type="compositionally biased region" description="Polar residues" evidence="1">
    <location>
        <begin position="36"/>
        <end position="60"/>
    </location>
</feature>
<dbReference type="EMBL" id="OU015569">
    <property type="protein sequence ID" value="CAG5098729.1"/>
    <property type="molecule type" value="Genomic_DNA"/>
</dbReference>
<keyword evidence="2" id="KW-1133">Transmembrane helix</keyword>
<feature type="compositionally biased region" description="Low complexity" evidence="1">
    <location>
        <begin position="185"/>
        <end position="195"/>
    </location>
</feature>
<evidence type="ECO:0000256" key="1">
    <source>
        <dbReference type="SAM" id="MobiDB-lite"/>
    </source>
</evidence>
<reference evidence="3 4" key="1">
    <citation type="submission" date="2021-04" db="EMBL/GenBank/DDBJ databases">
        <authorList>
            <person name="Bliznina A."/>
        </authorList>
    </citation>
    <scope>NUCLEOTIDE SEQUENCE [LARGE SCALE GENOMIC DNA]</scope>
</reference>
<feature type="region of interest" description="Disordered" evidence="1">
    <location>
        <begin position="36"/>
        <end position="74"/>
    </location>
</feature>
<keyword evidence="4" id="KW-1185">Reference proteome</keyword>
<feature type="region of interest" description="Disordered" evidence="1">
    <location>
        <begin position="142"/>
        <end position="322"/>
    </location>
</feature>
<evidence type="ECO:0000256" key="2">
    <source>
        <dbReference type="SAM" id="Phobius"/>
    </source>
</evidence>
<feature type="compositionally biased region" description="Pro residues" evidence="1">
    <location>
        <begin position="305"/>
        <end position="317"/>
    </location>
</feature>
<name>A0ABN7SEC3_OIKDI</name>
<sequence>MGWGSPNYDYESTTRSFDTSTTRYEVTGYTTEYIATTSGPPNLEQSTRTQQSSPKITESVKTTKEPSLVPSENGVPIMPVQPGILWPSSTDSPFLMPLWLPLWVVILVGIGSILVTSICCCACFRFRMWQMRVQHYNEVKKLQKRVKKAEKDKENDKENEKNKERPIDSSTMPGSPPQYSERMSDISSIRTATTIRTDRETLKSAKRSRKPDLKDISEEVMEEAEPLKSKDVSPRASSTNMTVKEEATKNVAQPQEENYLEIETTKETSKSGLVPEKPLNLEKSTSTEKETQLPKNIHAKKYKAAPPPRPNEPPPVPAAQRRSFITTKTTATQIEEEPLLWRLLISLRRKWNRLTST</sequence>
<evidence type="ECO:0000313" key="4">
    <source>
        <dbReference type="Proteomes" id="UP001158576"/>
    </source>
</evidence>
<evidence type="ECO:0000313" key="3">
    <source>
        <dbReference type="EMBL" id="CAG5098729.1"/>
    </source>
</evidence>
<accession>A0ABN7SEC3</accession>
<feature type="compositionally biased region" description="Basic and acidic residues" evidence="1">
    <location>
        <begin position="149"/>
        <end position="167"/>
    </location>
</feature>
<organism evidence="3 4">
    <name type="scientific">Oikopleura dioica</name>
    <name type="common">Tunicate</name>
    <dbReference type="NCBI Taxonomy" id="34765"/>
    <lineage>
        <taxon>Eukaryota</taxon>
        <taxon>Metazoa</taxon>
        <taxon>Chordata</taxon>
        <taxon>Tunicata</taxon>
        <taxon>Appendicularia</taxon>
        <taxon>Copelata</taxon>
        <taxon>Oikopleuridae</taxon>
        <taxon>Oikopleura</taxon>
    </lineage>
</organism>